<protein>
    <recommendedName>
        <fullName evidence="3">Micro-fibrillar-associated protein 1 C-terminal domain-containing protein</fullName>
    </recommendedName>
</protein>
<name>A0AAV8ZDH1_9CUCU</name>
<dbReference type="InterPro" id="IPR033194">
    <property type="entry name" value="MFAP1"/>
</dbReference>
<dbReference type="Proteomes" id="UP001162162">
    <property type="component" value="Unassembled WGS sequence"/>
</dbReference>
<dbReference type="AlphaFoldDB" id="A0AAV8ZDH1"/>
<feature type="domain" description="Micro-fibrillar-associated protein 1 C-terminal" evidence="3">
    <location>
        <begin position="14"/>
        <end position="168"/>
    </location>
</feature>
<dbReference type="InterPro" id="IPR009730">
    <property type="entry name" value="MFAP1_C"/>
</dbReference>
<organism evidence="4 5">
    <name type="scientific">Aromia moschata</name>
    <dbReference type="NCBI Taxonomy" id="1265417"/>
    <lineage>
        <taxon>Eukaryota</taxon>
        <taxon>Metazoa</taxon>
        <taxon>Ecdysozoa</taxon>
        <taxon>Arthropoda</taxon>
        <taxon>Hexapoda</taxon>
        <taxon>Insecta</taxon>
        <taxon>Pterygota</taxon>
        <taxon>Neoptera</taxon>
        <taxon>Endopterygota</taxon>
        <taxon>Coleoptera</taxon>
        <taxon>Polyphaga</taxon>
        <taxon>Cucujiformia</taxon>
        <taxon>Chrysomeloidea</taxon>
        <taxon>Cerambycidae</taxon>
        <taxon>Cerambycinae</taxon>
        <taxon>Callichromatini</taxon>
        <taxon>Aromia</taxon>
    </lineage>
</organism>
<evidence type="ECO:0000313" key="4">
    <source>
        <dbReference type="EMBL" id="KAJ8962245.1"/>
    </source>
</evidence>
<feature type="region of interest" description="Disordered" evidence="2">
    <location>
        <begin position="47"/>
        <end position="66"/>
    </location>
</feature>
<comment type="similarity">
    <text evidence="1">Belongs to the MFAP1 family.</text>
</comment>
<evidence type="ECO:0000256" key="2">
    <source>
        <dbReference type="SAM" id="MobiDB-lite"/>
    </source>
</evidence>
<dbReference type="Pfam" id="PF06991">
    <property type="entry name" value="MFAP1"/>
    <property type="match status" value="1"/>
</dbReference>
<evidence type="ECO:0000256" key="1">
    <source>
        <dbReference type="ARBA" id="ARBA00008155"/>
    </source>
</evidence>
<evidence type="ECO:0000259" key="3">
    <source>
        <dbReference type="Pfam" id="PF06991"/>
    </source>
</evidence>
<proteinExistence type="inferred from homology"/>
<accession>A0AAV8ZDH1</accession>
<sequence>MKSTVTLRKKLVLEKEAQKQRKLEEEAQRQAEERRRQTLRLVEETIRKEQAKDKENNEPNINDVCTDDENDEIEYEAWKLRELKRVKRDREEREALEKDKMEIERFRTMSEEERRVQLRLNPKLVTNKAAKGKYKFLQKYYHRGAFYLDKEDDVYKRDFAQATLEDHLIKLFCRK</sequence>
<evidence type="ECO:0000313" key="5">
    <source>
        <dbReference type="Proteomes" id="UP001162162"/>
    </source>
</evidence>
<gene>
    <name evidence="4" type="ORF">NQ318_018218</name>
</gene>
<reference evidence="4" key="1">
    <citation type="journal article" date="2023" name="Insect Mol. Biol.">
        <title>Genome sequencing provides insights into the evolution of gene families encoding plant cell wall-degrading enzymes in longhorned beetles.</title>
        <authorList>
            <person name="Shin N.R."/>
            <person name="Okamura Y."/>
            <person name="Kirsch R."/>
            <person name="Pauchet Y."/>
        </authorList>
    </citation>
    <scope>NUCLEOTIDE SEQUENCE</scope>
    <source>
        <strain evidence="4">AMC_N1</strain>
    </source>
</reference>
<feature type="region of interest" description="Disordered" evidence="2">
    <location>
        <begin position="19"/>
        <end position="41"/>
    </location>
</feature>
<dbReference type="EMBL" id="JAPWTK010000003">
    <property type="protein sequence ID" value="KAJ8962245.1"/>
    <property type="molecule type" value="Genomic_DNA"/>
</dbReference>
<keyword evidence="5" id="KW-1185">Reference proteome</keyword>
<feature type="compositionally biased region" description="Basic and acidic residues" evidence="2">
    <location>
        <begin position="47"/>
        <end position="57"/>
    </location>
</feature>
<comment type="caution">
    <text evidence="4">The sequence shown here is derived from an EMBL/GenBank/DDBJ whole genome shotgun (WGS) entry which is preliminary data.</text>
</comment>
<dbReference type="PANTHER" id="PTHR15327">
    <property type="entry name" value="MICROFIBRIL-ASSOCIATED PROTEIN"/>
    <property type="match status" value="1"/>
</dbReference>